<dbReference type="GO" id="GO:0006420">
    <property type="term" value="P:arginyl-tRNA aminoacylation"/>
    <property type="evidence" value="ECO:0007669"/>
    <property type="project" value="UniProtKB-UniRule"/>
</dbReference>
<dbReference type="InterPro" id="IPR036695">
    <property type="entry name" value="Arg-tRNA-synth_N_sf"/>
</dbReference>
<dbReference type="Gene3D" id="3.30.1360.70">
    <property type="entry name" value="Arginyl tRNA synthetase N-terminal domain"/>
    <property type="match status" value="1"/>
</dbReference>
<comment type="subunit">
    <text evidence="10">Monomer.</text>
</comment>
<dbReference type="PANTHER" id="PTHR11956">
    <property type="entry name" value="ARGINYL-TRNA SYNTHETASE"/>
    <property type="match status" value="1"/>
</dbReference>
<evidence type="ECO:0000256" key="1">
    <source>
        <dbReference type="ARBA" id="ARBA00004496"/>
    </source>
</evidence>
<dbReference type="HOGENOM" id="CLU_006406_0_1_6"/>
<organism evidence="14 15">
    <name type="scientific">Thioalkalivibrio nitratireducens (strain DSM 14787 / UNIQEM 213 / ALEN2)</name>
    <dbReference type="NCBI Taxonomy" id="1255043"/>
    <lineage>
        <taxon>Bacteria</taxon>
        <taxon>Pseudomonadati</taxon>
        <taxon>Pseudomonadota</taxon>
        <taxon>Gammaproteobacteria</taxon>
        <taxon>Chromatiales</taxon>
        <taxon>Ectothiorhodospiraceae</taxon>
        <taxon>Thioalkalivibrio</taxon>
    </lineage>
</organism>
<dbReference type="PATRIC" id="fig|1255043.3.peg.3587"/>
<dbReference type="SMART" id="SM00836">
    <property type="entry name" value="DALR_1"/>
    <property type="match status" value="1"/>
</dbReference>
<sequence length="555" mass="61260">MTRAREREHGDFATNLAMQLARPARRKPREIAERIAAALPDVAGLAAVEVAGPGFINFRLADDARFAVLAAIADGGADYGRSNVGQGQRVQVEFVSANPTGPLHVGHGRGAAYGATVADLLAFCGFDVTREYYVNDAGRQMNILAASVWLRYLQKRGVQLPFPANGYRGEYVNAIADDLAVLLNDAGVHPADAVLRDLPADEPDGGDKEAYIDAVVERARELLGPTLYRQFFDHGLNAILDDIRDDLGAFGVHYQNWFSERSLADSGAIDAAVALLQERGALYEDNGALWFRSTEYGDDKDRVVRRENGDYTYFASDIAYHRDKFERGFDRIINVWGADHHGYVARVRAALRALGLDDARLDVLLVQFAILYRGTERVQMSTRSGSFVTLRELRDEVGSDAARFFYVQRRCEQHLDFDLELAKTQSNDNPMYYIQYAHARIASVQRQAAERGLSAAAANGPEVSRLTLDPETDLLTRLDRFPELVATAALAHEPHQLAQYLRDLAAGFHAYYNAVPFMNAEDQELIGARLALIGGIRQVLANGLGLLGVRAPESM</sequence>
<dbReference type="KEGG" id="tni:TVNIR_3555"/>
<evidence type="ECO:0000256" key="6">
    <source>
        <dbReference type="ARBA" id="ARBA00022840"/>
    </source>
</evidence>
<evidence type="ECO:0000256" key="8">
    <source>
        <dbReference type="ARBA" id="ARBA00023146"/>
    </source>
</evidence>
<evidence type="ECO:0000256" key="4">
    <source>
        <dbReference type="ARBA" id="ARBA00022598"/>
    </source>
</evidence>
<feature type="domain" description="DALR anticodon binding" evidence="12">
    <location>
        <begin position="434"/>
        <end position="555"/>
    </location>
</feature>
<keyword evidence="3 10" id="KW-0963">Cytoplasm</keyword>
<dbReference type="InterPro" id="IPR009080">
    <property type="entry name" value="tRNAsynth_Ia_anticodon-bd"/>
</dbReference>
<evidence type="ECO:0000259" key="13">
    <source>
        <dbReference type="SMART" id="SM01016"/>
    </source>
</evidence>
<dbReference type="PANTHER" id="PTHR11956:SF5">
    <property type="entry name" value="ARGININE--TRNA LIGASE, CYTOPLASMIC"/>
    <property type="match status" value="1"/>
</dbReference>
<dbReference type="STRING" id="1255043.TVNIR_3555"/>
<keyword evidence="6 10" id="KW-0067">ATP-binding</keyword>
<dbReference type="GO" id="GO:0005524">
    <property type="term" value="F:ATP binding"/>
    <property type="evidence" value="ECO:0007669"/>
    <property type="project" value="UniProtKB-UniRule"/>
</dbReference>
<comment type="catalytic activity">
    <reaction evidence="9 10">
        <text>tRNA(Arg) + L-arginine + ATP = L-arginyl-tRNA(Arg) + AMP + diphosphate</text>
        <dbReference type="Rhea" id="RHEA:20301"/>
        <dbReference type="Rhea" id="RHEA-COMP:9658"/>
        <dbReference type="Rhea" id="RHEA-COMP:9673"/>
        <dbReference type="ChEBI" id="CHEBI:30616"/>
        <dbReference type="ChEBI" id="CHEBI:32682"/>
        <dbReference type="ChEBI" id="CHEBI:33019"/>
        <dbReference type="ChEBI" id="CHEBI:78442"/>
        <dbReference type="ChEBI" id="CHEBI:78513"/>
        <dbReference type="ChEBI" id="CHEBI:456215"/>
        <dbReference type="EC" id="6.1.1.19"/>
    </reaction>
</comment>
<accession>L0E1V1</accession>
<evidence type="ECO:0000256" key="11">
    <source>
        <dbReference type="RuleBase" id="RU363038"/>
    </source>
</evidence>
<reference evidence="14" key="1">
    <citation type="submission" date="2015-12" db="EMBL/GenBank/DDBJ databases">
        <authorList>
            <person name="Tikhonova T.V."/>
            <person name="Pavlov A.R."/>
            <person name="Beletsky A.V."/>
            <person name="Mardanov A.V."/>
            <person name="Sorokin D.Y."/>
            <person name="Ravin N.V."/>
            <person name="Popov V.O."/>
        </authorList>
    </citation>
    <scope>NUCLEOTIDE SEQUENCE</scope>
    <source>
        <strain evidence="14">DSM 14787</strain>
    </source>
</reference>
<dbReference type="FunFam" id="1.10.730.10:FF:000008">
    <property type="entry name" value="Arginine--tRNA ligase"/>
    <property type="match status" value="1"/>
</dbReference>
<dbReference type="HAMAP" id="MF_00123">
    <property type="entry name" value="Arg_tRNA_synth"/>
    <property type="match status" value="1"/>
</dbReference>
<dbReference type="InterPro" id="IPR035684">
    <property type="entry name" value="ArgRS_core"/>
</dbReference>
<dbReference type="NCBIfam" id="TIGR00456">
    <property type="entry name" value="argS"/>
    <property type="match status" value="1"/>
</dbReference>
<gene>
    <name evidence="14" type="primary">argS [H]</name>
    <name evidence="10" type="synonym">argS</name>
    <name evidence="14" type="ordered locus">TVNIR_3555</name>
</gene>
<evidence type="ECO:0000256" key="5">
    <source>
        <dbReference type="ARBA" id="ARBA00022741"/>
    </source>
</evidence>
<evidence type="ECO:0000256" key="2">
    <source>
        <dbReference type="ARBA" id="ARBA00005594"/>
    </source>
</evidence>
<dbReference type="InterPro" id="IPR001278">
    <property type="entry name" value="Arg-tRNA-ligase"/>
</dbReference>
<dbReference type="InterPro" id="IPR008909">
    <property type="entry name" value="DALR_anticod-bd"/>
</dbReference>
<keyword evidence="15" id="KW-1185">Reference proteome</keyword>
<dbReference type="Gene3D" id="1.10.730.10">
    <property type="entry name" value="Isoleucyl-tRNA Synthetase, Domain 1"/>
    <property type="match status" value="1"/>
</dbReference>
<comment type="subcellular location">
    <subcellularLocation>
        <location evidence="1 10">Cytoplasm</location>
    </subcellularLocation>
</comment>
<dbReference type="GO" id="GO:0005737">
    <property type="term" value="C:cytoplasm"/>
    <property type="evidence" value="ECO:0007669"/>
    <property type="project" value="UniProtKB-SubCell"/>
</dbReference>
<keyword evidence="8 10" id="KW-0030">Aminoacyl-tRNA synthetase</keyword>
<evidence type="ECO:0000313" key="15">
    <source>
        <dbReference type="Proteomes" id="UP000010809"/>
    </source>
</evidence>
<dbReference type="CDD" id="cd00671">
    <property type="entry name" value="ArgRS_core"/>
    <property type="match status" value="1"/>
</dbReference>
<evidence type="ECO:0000256" key="7">
    <source>
        <dbReference type="ARBA" id="ARBA00022917"/>
    </source>
</evidence>
<evidence type="ECO:0000256" key="9">
    <source>
        <dbReference type="ARBA" id="ARBA00049339"/>
    </source>
</evidence>
<dbReference type="InterPro" id="IPR014729">
    <property type="entry name" value="Rossmann-like_a/b/a_fold"/>
</dbReference>
<dbReference type="InterPro" id="IPR001412">
    <property type="entry name" value="aa-tRNA-synth_I_CS"/>
</dbReference>
<dbReference type="SUPFAM" id="SSF55190">
    <property type="entry name" value="Arginyl-tRNA synthetase (ArgRS), N-terminal 'additional' domain"/>
    <property type="match status" value="1"/>
</dbReference>
<dbReference type="PRINTS" id="PR01038">
    <property type="entry name" value="TRNASYNTHARG"/>
</dbReference>
<dbReference type="EC" id="6.1.1.19" evidence="10"/>
<dbReference type="EMBL" id="CP003989">
    <property type="protein sequence ID" value="AGA35185.1"/>
    <property type="molecule type" value="Genomic_DNA"/>
</dbReference>
<dbReference type="SMART" id="SM01016">
    <property type="entry name" value="Arg_tRNA_synt_N"/>
    <property type="match status" value="1"/>
</dbReference>
<dbReference type="Proteomes" id="UP000010809">
    <property type="component" value="Chromosome"/>
</dbReference>
<dbReference type="Pfam" id="PF00750">
    <property type="entry name" value="tRNA-synt_1d"/>
    <property type="match status" value="2"/>
</dbReference>
<evidence type="ECO:0000259" key="12">
    <source>
        <dbReference type="SMART" id="SM00836"/>
    </source>
</evidence>
<evidence type="ECO:0000256" key="3">
    <source>
        <dbReference type="ARBA" id="ARBA00022490"/>
    </source>
</evidence>
<dbReference type="GO" id="GO:0004814">
    <property type="term" value="F:arginine-tRNA ligase activity"/>
    <property type="evidence" value="ECO:0007669"/>
    <property type="project" value="UniProtKB-UniRule"/>
</dbReference>
<protein>
    <recommendedName>
        <fullName evidence="10">Arginine--tRNA ligase</fullName>
        <ecNumber evidence="10">6.1.1.19</ecNumber>
    </recommendedName>
    <alternativeName>
        <fullName evidence="10">Arginyl-tRNA synthetase</fullName>
        <shortName evidence="10">ArgRS</shortName>
    </alternativeName>
</protein>
<name>L0E1V1_THIND</name>
<feature type="domain" description="Arginyl tRNA synthetase N-terminal" evidence="13">
    <location>
        <begin position="2"/>
        <end position="60"/>
    </location>
</feature>
<dbReference type="PROSITE" id="PS00178">
    <property type="entry name" value="AA_TRNA_LIGASE_I"/>
    <property type="match status" value="1"/>
</dbReference>
<dbReference type="Gene3D" id="3.40.50.620">
    <property type="entry name" value="HUPs"/>
    <property type="match status" value="1"/>
</dbReference>
<keyword evidence="7 10" id="KW-0648">Protein biosynthesis</keyword>
<dbReference type="SUPFAM" id="SSF52374">
    <property type="entry name" value="Nucleotidylyl transferase"/>
    <property type="match status" value="1"/>
</dbReference>
<dbReference type="Pfam" id="PF03485">
    <property type="entry name" value="Arg_tRNA_synt_N"/>
    <property type="match status" value="1"/>
</dbReference>
<keyword evidence="5 10" id="KW-0547">Nucleotide-binding</keyword>
<dbReference type="SUPFAM" id="SSF47323">
    <property type="entry name" value="Anticodon-binding domain of a subclass of class I aminoacyl-tRNA synthetases"/>
    <property type="match status" value="1"/>
</dbReference>
<evidence type="ECO:0000256" key="10">
    <source>
        <dbReference type="HAMAP-Rule" id="MF_00123"/>
    </source>
</evidence>
<keyword evidence="4 10" id="KW-0436">Ligase</keyword>
<dbReference type="InterPro" id="IPR005148">
    <property type="entry name" value="Arg-tRNA-synth_N"/>
</dbReference>
<proteinExistence type="inferred from homology"/>
<dbReference type="eggNOG" id="COG0018">
    <property type="taxonomic scope" value="Bacteria"/>
</dbReference>
<dbReference type="Pfam" id="PF05746">
    <property type="entry name" value="DALR_1"/>
    <property type="match status" value="1"/>
</dbReference>
<evidence type="ECO:0000313" key="14">
    <source>
        <dbReference type="EMBL" id="AGA35185.1"/>
    </source>
</evidence>
<comment type="similarity">
    <text evidence="2 10 11">Belongs to the class-I aminoacyl-tRNA synthetase family.</text>
</comment>
<feature type="short sequence motif" description="'HIGH' region" evidence="10">
    <location>
        <begin position="97"/>
        <end position="107"/>
    </location>
</feature>
<dbReference type="AlphaFoldDB" id="L0E1V1"/>